<dbReference type="Proteomes" id="UP001589575">
    <property type="component" value="Unassembled WGS sequence"/>
</dbReference>
<feature type="region of interest" description="Disordered" evidence="1">
    <location>
        <begin position="27"/>
        <end position="64"/>
    </location>
</feature>
<name>A0ABV5FXW0_9MICC</name>
<organism evidence="2 3">
    <name type="scientific">Citricoccus parietis</name>
    <dbReference type="NCBI Taxonomy" id="592307"/>
    <lineage>
        <taxon>Bacteria</taxon>
        <taxon>Bacillati</taxon>
        <taxon>Actinomycetota</taxon>
        <taxon>Actinomycetes</taxon>
        <taxon>Micrococcales</taxon>
        <taxon>Micrococcaceae</taxon>
        <taxon>Citricoccus</taxon>
    </lineage>
</organism>
<gene>
    <name evidence="2" type="ORF">ACFFX0_09925</name>
</gene>
<protein>
    <submittedName>
        <fullName evidence="2">Uncharacterized protein</fullName>
    </submittedName>
</protein>
<keyword evidence="3" id="KW-1185">Reference proteome</keyword>
<accession>A0ABV5FXW0</accession>
<reference evidence="2 3" key="1">
    <citation type="submission" date="2024-09" db="EMBL/GenBank/DDBJ databases">
        <authorList>
            <person name="Sun Q."/>
            <person name="Mori K."/>
        </authorList>
    </citation>
    <scope>NUCLEOTIDE SEQUENCE [LARGE SCALE GENOMIC DNA]</scope>
    <source>
        <strain evidence="2 3">CCM 7609</strain>
    </source>
</reference>
<evidence type="ECO:0000313" key="3">
    <source>
        <dbReference type="Proteomes" id="UP001589575"/>
    </source>
</evidence>
<comment type="caution">
    <text evidence="2">The sequence shown here is derived from an EMBL/GenBank/DDBJ whole genome shotgun (WGS) entry which is preliminary data.</text>
</comment>
<sequence>MCGGGVAGGGPVWRGTHDLSFRVMTSGRRSAITRSCPRARAPVKVRGAGTTDPRDSSLMNPRFA</sequence>
<evidence type="ECO:0000256" key="1">
    <source>
        <dbReference type="SAM" id="MobiDB-lite"/>
    </source>
</evidence>
<proteinExistence type="predicted"/>
<dbReference type="EMBL" id="JBHMFI010000001">
    <property type="protein sequence ID" value="MFB9071502.1"/>
    <property type="molecule type" value="Genomic_DNA"/>
</dbReference>
<evidence type="ECO:0000313" key="2">
    <source>
        <dbReference type="EMBL" id="MFB9071502.1"/>
    </source>
</evidence>